<organism evidence="2 3">
    <name type="scientific">Nannocystis pusilla</name>
    <dbReference type="NCBI Taxonomy" id="889268"/>
    <lineage>
        <taxon>Bacteria</taxon>
        <taxon>Pseudomonadati</taxon>
        <taxon>Myxococcota</taxon>
        <taxon>Polyangia</taxon>
        <taxon>Nannocystales</taxon>
        <taxon>Nannocystaceae</taxon>
        <taxon>Nannocystis</taxon>
    </lineage>
</organism>
<gene>
    <name evidence="2" type="ORF">OV079_07385</name>
</gene>
<evidence type="ECO:0000313" key="3">
    <source>
        <dbReference type="Proteomes" id="UP001150924"/>
    </source>
</evidence>
<name>A0A9X3IVH8_9BACT</name>
<keyword evidence="1" id="KW-0472">Membrane</keyword>
<proteinExistence type="predicted"/>
<accession>A0A9X3IVH8</accession>
<dbReference type="RefSeq" id="WP_267767068.1">
    <property type="nucleotide sequence ID" value="NZ_JAPNKE010000002.1"/>
</dbReference>
<keyword evidence="3" id="KW-1185">Reference proteome</keyword>
<dbReference type="Proteomes" id="UP001150924">
    <property type="component" value="Unassembled WGS sequence"/>
</dbReference>
<evidence type="ECO:0000313" key="2">
    <source>
        <dbReference type="EMBL" id="MCY1005396.1"/>
    </source>
</evidence>
<keyword evidence="1" id="KW-1133">Transmembrane helix</keyword>
<comment type="caution">
    <text evidence="2">The sequence shown here is derived from an EMBL/GenBank/DDBJ whole genome shotgun (WGS) entry which is preliminary data.</text>
</comment>
<dbReference type="AlphaFoldDB" id="A0A9X3IVH8"/>
<dbReference type="EMBL" id="JAPNKE010000002">
    <property type="protein sequence ID" value="MCY1005396.1"/>
    <property type="molecule type" value="Genomic_DNA"/>
</dbReference>
<feature type="transmembrane region" description="Helical" evidence="1">
    <location>
        <begin position="245"/>
        <end position="263"/>
    </location>
</feature>
<feature type="transmembrane region" description="Helical" evidence="1">
    <location>
        <begin position="28"/>
        <end position="61"/>
    </location>
</feature>
<sequence length="342" mass="37677">MAVVESAPAVAGPIDWLRGPRFDLSLIVGVLALALVLGAAGCASPALFAAVIAVDFWLLAYPHALSTFTRIAFDREGARAHAFLLFGLPPLVFAATAGAVALGGVLALNTIYFFWQSWHYTRQSYGIARAYHRSAGIDPAGDRLSDVVVFAWPLWGLLHRAHQQPAEFYGGPIWLPSVPKSLVVVAGALALAALGLWTMRHLRALAAGRPRSTGHALFVLSHVVITAVSYLVVREITLGWLFINIWHNAQYLLFVWAMNARRFRGGIDPRRPFLSRLCQPEQALRYALVCLALSSGFYFALGQATGRMSWEVLPFVLVCHQTVNFHHYIVDAVIWRSRARRA</sequence>
<reference evidence="2" key="1">
    <citation type="submission" date="2022-11" db="EMBL/GenBank/DDBJ databases">
        <title>Minimal conservation of predation-associated metabolite biosynthetic gene clusters underscores biosynthetic potential of Myxococcota including descriptions for ten novel species: Archangium lansinium sp. nov., Myxococcus landrumus sp. nov., Nannocystis bai.</title>
        <authorList>
            <person name="Ahearne A."/>
            <person name="Stevens C."/>
            <person name="Phillips K."/>
        </authorList>
    </citation>
    <scope>NUCLEOTIDE SEQUENCE</scope>
    <source>
        <strain evidence="2">Na p29</strain>
    </source>
</reference>
<feature type="transmembrane region" description="Helical" evidence="1">
    <location>
        <begin position="182"/>
        <end position="202"/>
    </location>
</feature>
<keyword evidence="1" id="KW-0812">Transmembrane</keyword>
<feature type="transmembrane region" description="Helical" evidence="1">
    <location>
        <begin position="283"/>
        <end position="301"/>
    </location>
</feature>
<evidence type="ECO:0000256" key="1">
    <source>
        <dbReference type="SAM" id="Phobius"/>
    </source>
</evidence>
<protein>
    <submittedName>
        <fullName evidence="2">Uncharacterized protein</fullName>
    </submittedName>
</protein>
<feature type="transmembrane region" description="Helical" evidence="1">
    <location>
        <begin position="214"/>
        <end position="233"/>
    </location>
</feature>
<feature type="transmembrane region" description="Helical" evidence="1">
    <location>
        <begin position="82"/>
        <end position="115"/>
    </location>
</feature>